<feature type="transmembrane region" description="Helical" evidence="11">
    <location>
        <begin position="73"/>
        <end position="101"/>
    </location>
</feature>
<dbReference type="AlphaFoldDB" id="A0AAN5C535"/>
<evidence type="ECO:0000256" key="8">
    <source>
        <dbReference type="ARBA" id="ARBA00023034"/>
    </source>
</evidence>
<evidence type="ECO:0000256" key="10">
    <source>
        <dbReference type="ARBA" id="ARBA00032458"/>
    </source>
</evidence>
<keyword evidence="9 11" id="KW-0472">Membrane</keyword>
<evidence type="ECO:0000313" key="12">
    <source>
        <dbReference type="EMBL" id="GMR37668.1"/>
    </source>
</evidence>
<evidence type="ECO:0000256" key="11">
    <source>
        <dbReference type="SAM" id="Phobius"/>
    </source>
</evidence>
<sequence>MNTCRVLHIPASSSFCVEGCIVVHRGCSSRMNAYSFDGLIVVALLLICSCAYLKRIPRINQLLLSEKKGLFGVFYKAAVVGIRLHHVVSFACLSTAFYTLFLR</sequence>
<dbReference type="InterPro" id="IPR042863">
    <property type="entry name" value="Kish-B"/>
</dbReference>
<keyword evidence="5 11" id="KW-0812">Transmembrane</keyword>
<keyword evidence="7 11" id="KW-1133">Transmembrane helix</keyword>
<dbReference type="InterPro" id="IPR009653">
    <property type="entry name" value="Ksh1"/>
</dbReference>
<evidence type="ECO:0000313" key="13">
    <source>
        <dbReference type="Proteomes" id="UP001328107"/>
    </source>
</evidence>
<organism evidence="12 13">
    <name type="scientific">Pristionchus mayeri</name>
    <dbReference type="NCBI Taxonomy" id="1317129"/>
    <lineage>
        <taxon>Eukaryota</taxon>
        <taxon>Metazoa</taxon>
        <taxon>Ecdysozoa</taxon>
        <taxon>Nematoda</taxon>
        <taxon>Chromadorea</taxon>
        <taxon>Rhabditida</taxon>
        <taxon>Rhabditina</taxon>
        <taxon>Diplogasteromorpha</taxon>
        <taxon>Diplogasteroidea</taxon>
        <taxon>Neodiplogasteridae</taxon>
        <taxon>Pristionchus</taxon>
    </lineage>
</organism>
<evidence type="ECO:0000256" key="6">
    <source>
        <dbReference type="ARBA" id="ARBA00022729"/>
    </source>
</evidence>
<comment type="function">
    <text evidence="1">Involved in the early part of the secretory pathway.</text>
</comment>
<evidence type="ECO:0000256" key="1">
    <source>
        <dbReference type="ARBA" id="ARBA00002154"/>
    </source>
</evidence>
<evidence type="ECO:0000256" key="7">
    <source>
        <dbReference type="ARBA" id="ARBA00022989"/>
    </source>
</evidence>
<keyword evidence="13" id="KW-1185">Reference proteome</keyword>
<keyword evidence="6" id="KW-0732">Signal</keyword>
<comment type="subcellular location">
    <subcellularLocation>
        <location evidence="2">Golgi apparatus membrane</location>
        <topology evidence="2">Single-pass type I membrane protein</topology>
    </subcellularLocation>
</comment>
<keyword evidence="8" id="KW-0333">Golgi apparatus</keyword>
<accession>A0AAN5C535</accession>
<evidence type="ECO:0000256" key="3">
    <source>
        <dbReference type="ARBA" id="ARBA00008961"/>
    </source>
</evidence>
<dbReference type="PANTHER" id="PTHR46815:SF1">
    <property type="entry name" value="PROTEIN KISH-B"/>
    <property type="match status" value="1"/>
</dbReference>
<dbReference type="Proteomes" id="UP001328107">
    <property type="component" value="Unassembled WGS sequence"/>
</dbReference>
<dbReference type="EMBL" id="BTRK01000002">
    <property type="protein sequence ID" value="GMR37668.1"/>
    <property type="molecule type" value="Genomic_DNA"/>
</dbReference>
<evidence type="ECO:0000256" key="4">
    <source>
        <dbReference type="ARBA" id="ARBA00017630"/>
    </source>
</evidence>
<dbReference type="GO" id="GO:0000139">
    <property type="term" value="C:Golgi membrane"/>
    <property type="evidence" value="ECO:0007669"/>
    <property type="project" value="UniProtKB-SubCell"/>
</dbReference>
<comment type="caution">
    <text evidence="12">The sequence shown here is derived from an EMBL/GenBank/DDBJ whole genome shotgun (WGS) entry which is preliminary data.</text>
</comment>
<feature type="transmembrane region" description="Helical" evidence="11">
    <location>
        <begin position="33"/>
        <end position="53"/>
    </location>
</feature>
<dbReference type="Pfam" id="PF06842">
    <property type="entry name" value="DUF1242"/>
    <property type="match status" value="1"/>
</dbReference>
<evidence type="ECO:0000256" key="5">
    <source>
        <dbReference type="ARBA" id="ARBA00022692"/>
    </source>
</evidence>
<name>A0AAN5C535_9BILA</name>
<reference evidence="13" key="1">
    <citation type="submission" date="2022-10" db="EMBL/GenBank/DDBJ databases">
        <title>Genome assembly of Pristionchus species.</title>
        <authorList>
            <person name="Yoshida K."/>
            <person name="Sommer R.J."/>
        </authorList>
    </citation>
    <scope>NUCLEOTIDE SEQUENCE [LARGE SCALE GENOMIC DNA]</scope>
    <source>
        <strain evidence="13">RS5460</strain>
    </source>
</reference>
<proteinExistence type="inferred from homology"/>
<protein>
    <recommendedName>
        <fullName evidence="4">Protein kish-B</fullName>
    </recommendedName>
    <alternativeName>
        <fullName evidence="10">Transmembrane protein 167B</fullName>
    </alternativeName>
</protein>
<evidence type="ECO:0000256" key="2">
    <source>
        <dbReference type="ARBA" id="ARBA00004614"/>
    </source>
</evidence>
<gene>
    <name evidence="12" type="ORF">PMAYCL1PPCAC_07863</name>
</gene>
<comment type="similarity">
    <text evidence="3">Belongs to the KISH family.</text>
</comment>
<evidence type="ECO:0000256" key="9">
    <source>
        <dbReference type="ARBA" id="ARBA00023136"/>
    </source>
</evidence>
<dbReference type="PANTHER" id="PTHR46815">
    <property type="entry name" value="PROTEIN KISH-B"/>
    <property type="match status" value="1"/>
</dbReference>